<proteinExistence type="predicted"/>
<sequence length="517" mass="59774">MYLKNAAFYLIIYAFLSGCSKKVTQQYVSRSPAPKREFRAVWVATIDNIDWPSRKGLSSETQQQEFRTLLDRQKSYGMNAVLVQVRAAADAFYARSKEPWSEWLTGEQGKAPEPFYDPMLFMIHEAHQRNMEFHAWLNMNRGAHKVSRSIVEDHLVNTRPEWFLTYGGYRLFNLGIPEVRAYITEIALNIVRNYDVDGIHFDDYFYPYTIANEKLRDDDTFRKYKGSFKDIEDWRRNNVDLIIKGISDGIKEIKPKVKFGISPVGVWRNASVDPSGSQTQGGQTSYDNLYADTRKWVQKGWIDYIAPQIYFSFEFNKVPYKVLADWWTKQPHNRHLYIGHGVYRVKAGSNEVGWEKATQIPRQVRYNRSKPQISGSIFYSAKPLNRNELSVNDSLRNLYFYPALPPAMPWKDNVPPNAPENVQAKKVNDLGMLITWDAPALPAKDGDEPTSFVIYRFEKDEKINIDNSSKIIGIVRNEGMLGYTDKKYESGKSFVYVVTALDRLNNESAMSNIVKTK</sequence>
<dbReference type="PANTHER" id="PTHR43405:SF1">
    <property type="entry name" value="GLYCOSYL HYDROLASE DIGH"/>
    <property type="match status" value="1"/>
</dbReference>
<gene>
    <name evidence="3" type="ORF">EWM59_09845</name>
</gene>
<name>A0A4Q5M239_9BACT</name>
<keyword evidence="4" id="KW-1185">Reference proteome</keyword>
<dbReference type="Gene3D" id="3.20.20.80">
    <property type="entry name" value="Glycosidases"/>
    <property type="match status" value="1"/>
</dbReference>
<evidence type="ECO:0000256" key="1">
    <source>
        <dbReference type="ARBA" id="ARBA00022729"/>
    </source>
</evidence>
<dbReference type="InterPro" id="IPR052177">
    <property type="entry name" value="Divisome_Glycosyl_Hydrolase"/>
</dbReference>
<dbReference type="GO" id="GO:0016787">
    <property type="term" value="F:hydrolase activity"/>
    <property type="evidence" value="ECO:0007669"/>
    <property type="project" value="UniProtKB-KW"/>
</dbReference>
<dbReference type="InterPro" id="IPR017853">
    <property type="entry name" value="GH"/>
</dbReference>
<accession>A0A4Q5M239</accession>
<dbReference type="Gene3D" id="2.60.40.10">
    <property type="entry name" value="Immunoglobulins"/>
    <property type="match status" value="1"/>
</dbReference>
<dbReference type="OrthoDB" id="9773203at2"/>
<dbReference type="SUPFAM" id="SSF51445">
    <property type="entry name" value="(Trans)glycosidases"/>
    <property type="match status" value="1"/>
</dbReference>
<dbReference type="EMBL" id="SEWF01000011">
    <property type="protein sequence ID" value="RYU95913.1"/>
    <property type="molecule type" value="Genomic_DNA"/>
</dbReference>
<dbReference type="InterPro" id="IPR036116">
    <property type="entry name" value="FN3_sf"/>
</dbReference>
<dbReference type="InterPro" id="IPR013783">
    <property type="entry name" value="Ig-like_fold"/>
</dbReference>
<keyword evidence="3" id="KW-0378">Hydrolase</keyword>
<dbReference type="Pfam" id="PF02638">
    <property type="entry name" value="GHL10"/>
    <property type="match status" value="1"/>
</dbReference>
<evidence type="ECO:0000259" key="2">
    <source>
        <dbReference type="Pfam" id="PF02638"/>
    </source>
</evidence>
<organism evidence="3 4">
    <name type="scientific">Emticicia agri</name>
    <dbReference type="NCBI Taxonomy" id="2492393"/>
    <lineage>
        <taxon>Bacteria</taxon>
        <taxon>Pseudomonadati</taxon>
        <taxon>Bacteroidota</taxon>
        <taxon>Cytophagia</taxon>
        <taxon>Cytophagales</taxon>
        <taxon>Leadbetterellaceae</taxon>
        <taxon>Emticicia</taxon>
    </lineage>
</organism>
<dbReference type="InterPro" id="IPR003961">
    <property type="entry name" value="FN3_dom"/>
</dbReference>
<reference evidence="3 4" key="1">
    <citation type="submission" date="2019-02" db="EMBL/GenBank/DDBJ databases">
        <title>Bacterial novel species Emticicia sp. 17J42-9 isolated from soil.</title>
        <authorList>
            <person name="Jung H.-Y."/>
        </authorList>
    </citation>
    <scope>NUCLEOTIDE SEQUENCE [LARGE SCALE GENOMIC DNA]</scope>
    <source>
        <strain evidence="3 4">17J42-9</strain>
    </source>
</reference>
<dbReference type="PROSITE" id="PS51257">
    <property type="entry name" value="PROKAR_LIPOPROTEIN"/>
    <property type="match status" value="1"/>
</dbReference>
<evidence type="ECO:0000313" key="4">
    <source>
        <dbReference type="Proteomes" id="UP000293162"/>
    </source>
</evidence>
<evidence type="ECO:0000313" key="3">
    <source>
        <dbReference type="EMBL" id="RYU95913.1"/>
    </source>
</evidence>
<keyword evidence="1" id="KW-0732">Signal</keyword>
<dbReference type="RefSeq" id="WP_130020793.1">
    <property type="nucleotide sequence ID" value="NZ_SEWF01000011.1"/>
</dbReference>
<dbReference type="Proteomes" id="UP000293162">
    <property type="component" value="Unassembled WGS sequence"/>
</dbReference>
<dbReference type="InterPro" id="IPR003790">
    <property type="entry name" value="GHL10"/>
</dbReference>
<dbReference type="SUPFAM" id="SSF49265">
    <property type="entry name" value="Fibronectin type III"/>
    <property type="match status" value="1"/>
</dbReference>
<dbReference type="AlphaFoldDB" id="A0A4Q5M239"/>
<feature type="domain" description="Glycosyl hydrolase-like 10" evidence="2">
    <location>
        <begin position="37"/>
        <end position="350"/>
    </location>
</feature>
<dbReference type="CDD" id="cd00063">
    <property type="entry name" value="FN3"/>
    <property type="match status" value="1"/>
</dbReference>
<dbReference type="PANTHER" id="PTHR43405">
    <property type="entry name" value="GLYCOSYL HYDROLASE DIGH"/>
    <property type="match status" value="1"/>
</dbReference>
<comment type="caution">
    <text evidence="3">The sequence shown here is derived from an EMBL/GenBank/DDBJ whole genome shotgun (WGS) entry which is preliminary data.</text>
</comment>
<protein>
    <submittedName>
        <fullName evidence="3">Glycoside hydrolase</fullName>
    </submittedName>
</protein>